<evidence type="ECO:0000313" key="1">
    <source>
        <dbReference type="EMBL" id="AJO24980.1"/>
    </source>
</evidence>
<dbReference type="Proteomes" id="UP000032024">
    <property type="component" value="Chromosome"/>
</dbReference>
<proteinExistence type="predicted"/>
<accession>A0AAN0TAY3</accession>
<keyword evidence="2" id="KW-1185">Reference proteome</keyword>
<sequence>MKDTNVNAGKGFKSHLRMEKNHLMKVRATLDESNWYCSSY</sequence>
<dbReference type="EMBL" id="CP010525">
    <property type="protein sequence ID" value="AJO24980.1"/>
    <property type="molecule type" value="Genomic_DNA"/>
</dbReference>
<gene>
    <name evidence="1" type="ORF">SB48_HM08orf06607</name>
</gene>
<name>A0AAN0TAY3_HEYCO</name>
<protein>
    <submittedName>
        <fullName evidence="1">Uncharacterized protein</fullName>
    </submittedName>
</protein>
<organism evidence="1 2">
    <name type="scientific">Heyndrickxia coagulans</name>
    <name type="common">Weizmannia coagulans</name>
    <dbReference type="NCBI Taxonomy" id="1398"/>
    <lineage>
        <taxon>Bacteria</taxon>
        <taxon>Bacillati</taxon>
        <taxon>Bacillota</taxon>
        <taxon>Bacilli</taxon>
        <taxon>Bacillales</taxon>
        <taxon>Bacillaceae</taxon>
        <taxon>Heyndrickxia</taxon>
    </lineage>
</organism>
<reference evidence="2" key="1">
    <citation type="submission" date="2015-01" db="EMBL/GenBank/DDBJ databases">
        <title>Comparative genome analysis of Bacillus coagulans HM-08, Clostridium butyricum HM-68, Bacillus subtilis HM-66 and Bacillus paralicheniformis BL-09.</title>
        <authorList>
            <person name="Zhang H."/>
        </authorList>
    </citation>
    <scope>NUCLEOTIDE SEQUENCE [LARGE SCALE GENOMIC DNA]</scope>
    <source>
        <strain evidence="2">HM-08</strain>
    </source>
</reference>
<evidence type="ECO:0000313" key="2">
    <source>
        <dbReference type="Proteomes" id="UP000032024"/>
    </source>
</evidence>
<dbReference type="AlphaFoldDB" id="A0AAN0TAY3"/>